<name>A0A8D9C955_9VIRU</name>
<evidence type="ECO:0000313" key="1">
    <source>
        <dbReference type="EMBL" id="CAG7580837.1"/>
    </source>
</evidence>
<protein>
    <submittedName>
        <fullName evidence="1">Putative L-ectoine synthase</fullName>
    </submittedName>
</protein>
<sequence>MIFKKVREIKSKEGVVHFRRFQILKFGKLGGIYLHYFTQPDKDEHEHDHPWDFSSFVLKGAYLERYDVYKSRLRQFPSFRRYKAEDCHRIADLVNGKPCWTLVFMGKRRRVWGYKTNKGWMDHKEYRSKKRAGLI</sequence>
<accession>A0A8D9C955</accession>
<gene>
    <name evidence="1" type="ORF">SLAVMIC_00574</name>
</gene>
<dbReference type="EMBL" id="OU342829">
    <property type="protein sequence ID" value="CAG7580837.1"/>
    <property type="molecule type" value="Genomic_DNA"/>
</dbReference>
<organism evidence="1">
    <name type="scientific">uncultured marine phage</name>
    <dbReference type="NCBI Taxonomy" id="707152"/>
    <lineage>
        <taxon>Viruses</taxon>
        <taxon>environmental samples</taxon>
    </lineage>
</organism>
<proteinExistence type="predicted"/>
<reference evidence="1" key="1">
    <citation type="submission" date="2021-06" db="EMBL/GenBank/DDBJ databases">
        <authorList>
            <person name="Gannon L."/>
            <person name="Redgwell R T."/>
            <person name="Michniewski S."/>
            <person name="Harrison D C."/>
            <person name="Millard A."/>
        </authorList>
    </citation>
    <scope>NUCLEOTIDE SEQUENCE</scope>
</reference>